<proteinExistence type="predicted"/>
<dbReference type="RefSeq" id="WP_274234005.1">
    <property type="nucleotide sequence ID" value="NZ_BAABHQ010000011.1"/>
</dbReference>
<feature type="transmembrane region" description="Helical" evidence="2">
    <location>
        <begin position="110"/>
        <end position="127"/>
    </location>
</feature>
<keyword evidence="4" id="KW-1185">Reference proteome</keyword>
<accession>A0ABP9EP19</accession>
<feature type="transmembrane region" description="Helical" evidence="2">
    <location>
        <begin position="183"/>
        <end position="201"/>
    </location>
</feature>
<keyword evidence="2" id="KW-0812">Transmembrane</keyword>
<gene>
    <name evidence="3" type="ORF">GCM10023203_39870</name>
</gene>
<sequence length="244" mass="25099">MTNDLAAAPTEQFATARPVDDQPGDELDDQPADRQADEPDDDQPTTLSAALRRSLARSGGMTGILVAGLPAIAFVAADAVGGLTWAFIALAVAAPVAFGVRLARRESLRGALIGLAVAGVCAGIAAFSGEARAFFLLPTLIPAVLGVVFLGSVLVRRPITGMIFNRLVGGPADWREHPRLMRVYTLSTLAAVAFHAVNLVARGFAYLADQPAVLAALGVAAAPVFALIAAVTLVAARRAITAAP</sequence>
<feature type="transmembrane region" description="Helical" evidence="2">
    <location>
        <begin position="83"/>
        <end position="103"/>
    </location>
</feature>
<dbReference type="InterPro" id="IPR016566">
    <property type="entry name" value="UCP010219"/>
</dbReference>
<evidence type="ECO:0000313" key="4">
    <source>
        <dbReference type="Proteomes" id="UP001500457"/>
    </source>
</evidence>
<evidence type="ECO:0008006" key="5">
    <source>
        <dbReference type="Google" id="ProtNLM"/>
    </source>
</evidence>
<feature type="transmembrane region" description="Helical" evidence="2">
    <location>
        <begin position="133"/>
        <end position="155"/>
    </location>
</feature>
<organism evidence="3 4">
    <name type="scientific">Actinomycetospora straminea</name>
    <dbReference type="NCBI Taxonomy" id="663607"/>
    <lineage>
        <taxon>Bacteria</taxon>
        <taxon>Bacillati</taxon>
        <taxon>Actinomycetota</taxon>
        <taxon>Actinomycetes</taxon>
        <taxon>Pseudonocardiales</taxon>
        <taxon>Pseudonocardiaceae</taxon>
        <taxon>Actinomycetospora</taxon>
    </lineage>
</organism>
<dbReference type="Proteomes" id="UP001500457">
    <property type="component" value="Unassembled WGS sequence"/>
</dbReference>
<reference evidence="4" key="1">
    <citation type="journal article" date="2019" name="Int. J. Syst. Evol. Microbiol.">
        <title>The Global Catalogue of Microorganisms (GCM) 10K type strain sequencing project: providing services to taxonomists for standard genome sequencing and annotation.</title>
        <authorList>
            <consortium name="The Broad Institute Genomics Platform"/>
            <consortium name="The Broad Institute Genome Sequencing Center for Infectious Disease"/>
            <person name="Wu L."/>
            <person name="Ma J."/>
        </authorList>
    </citation>
    <scope>NUCLEOTIDE SEQUENCE [LARGE SCALE GENOMIC DNA]</scope>
    <source>
        <strain evidence="4">JCM 17983</strain>
    </source>
</reference>
<dbReference type="Pfam" id="PF11361">
    <property type="entry name" value="DUF3159"/>
    <property type="match status" value="1"/>
</dbReference>
<feature type="region of interest" description="Disordered" evidence="1">
    <location>
        <begin position="1"/>
        <end position="46"/>
    </location>
</feature>
<feature type="transmembrane region" description="Helical" evidence="2">
    <location>
        <begin position="59"/>
        <end position="77"/>
    </location>
</feature>
<keyword evidence="2" id="KW-0472">Membrane</keyword>
<protein>
    <recommendedName>
        <fullName evidence="5">Intracellular septation protein A</fullName>
    </recommendedName>
</protein>
<evidence type="ECO:0000256" key="1">
    <source>
        <dbReference type="SAM" id="MobiDB-lite"/>
    </source>
</evidence>
<keyword evidence="2" id="KW-1133">Transmembrane helix</keyword>
<evidence type="ECO:0000256" key="2">
    <source>
        <dbReference type="SAM" id="Phobius"/>
    </source>
</evidence>
<dbReference type="EMBL" id="BAABHQ010000011">
    <property type="protein sequence ID" value="GAA4883964.1"/>
    <property type="molecule type" value="Genomic_DNA"/>
</dbReference>
<feature type="transmembrane region" description="Helical" evidence="2">
    <location>
        <begin position="213"/>
        <end position="236"/>
    </location>
</feature>
<comment type="caution">
    <text evidence="3">The sequence shown here is derived from an EMBL/GenBank/DDBJ whole genome shotgun (WGS) entry which is preliminary data.</text>
</comment>
<name>A0ABP9EP19_9PSEU</name>
<evidence type="ECO:0000313" key="3">
    <source>
        <dbReference type="EMBL" id="GAA4883964.1"/>
    </source>
</evidence>